<evidence type="ECO:0000313" key="3">
    <source>
        <dbReference type="Proteomes" id="UP001474120"/>
    </source>
</evidence>
<accession>A0ABU9L1V1</accession>
<dbReference type="PANTHER" id="PTHR43081">
    <property type="entry name" value="ADENYLATE CYCLASE, TERMINAL-DIFFERENTIATION SPECIFIC-RELATED"/>
    <property type="match status" value="1"/>
</dbReference>
<dbReference type="SMART" id="SM00044">
    <property type="entry name" value="CYCc"/>
    <property type="match status" value="1"/>
</dbReference>
<keyword evidence="3" id="KW-1185">Reference proteome</keyword>
<dbReference type="CDD" id="cd07302">
    <property type="entry name" value="CHD"/>
    <property type="match status" value="1"/>
</dbReference>
<dbReference type="SMART" id="SM00065">
    <property type="entry name" value="GAF"/>
    <property type="match status" value="1"/>
</dbReference>
<gene>
    <name evidence="2" type="ORF">AABB81_07775</name>
</gene>
<comment type="caution">
    <text evidence="2">The sequence shown here is derived from an EMBL/GenBank/DDBJ whole genome shotgun (WGS) entry which is preliminary data.</text>
</comment>
<dbReference type="Gene3D" id="3.30.450.40">
    <property type="match status" value="1"/>
</dbReference>
<dbReference type="InterPro" id="IPR001054">
    <property type="entry name" value="A/G_cyclase"/>
</dbReference>
<proteinExistence type="predicted"/>
<dbReference type="Pfam" id="PF00211">
    <property type="entry name" value="Guanylate_cyc"/>
    <property type="match status" value="1"/>
</dbReference>
<dbReference type="SUPFAM" id="SSF55073">
    <property type="entry name" value="Nucleotide cyclase"/>
    <property type="match status" value="1"/>
</dbReference>
<dbReference type="InterPro" id="IPR050697">
    <property type="entry name" value="Adenylyl/Guanylyl_Cyclase_3/4"/>
</dbReference>
<dbReference type="InterPro" id="IPR029016">
    <property type="entry name" value="GAF-like_dom_sf"/>
</dbReference>
<feature type="domain" description="Guanylate cyclase" evidence="1">
    <location>
        <begin position="312"/>
        <end position="438"/>
    </location>
</feature>
<dbReference type="PROSITE" id="PS50125">
    <property type="entry name" value="GUANYLATE_CYCLASE_2"/>
    <property type="match status" value="1"/>
</dbReference>
<dbReference type="PANTHER" id="PTHR43081:SF1">
    <property type="entry name" value="ADENYLATE CYCLASE, TERMINAL-DIFFERENTIATION SPECIFIC"/>
    <property type="match status" value="1"/>
</dbReference>
<reference evidence="2 3" key="1">
    <citation type="submission" date="2024-04" db="EMBL/GenBank/DDBJ databases">
        <title>whole genome sequencing of Lutimonas vermicola strain IMCC1616.</title>
        <authorList>
            <person name="Bae S.S."/>
        </authorList>
    </citation>
    <scope>NUCLEOTIDE SEQUENCE [LARGE SCALE GENOMIC DNA]</scope>
    <source>
        <strain evidence="2 3">IMCC1616</strain>
    </source>
</reference>
<organism evidence="2 3">
    <name type="scientific">Lutimonas vermicola</name>
    <dbReference type="NCBI Taxonomy" id="414288"/>
    <lineage>
        <taxon>Bacteria</taxon>
        <taxon>Pseudomonadati</taxon>
        <taxon>Bacteroidota</taxon>
        <taxon>Flavobacteriia</taxon>
        <taxon>Flavobacteriales</taxon>
        <taxon>Flavobacteriaceae</taxon>
        <taxon>Lutimonas</taxon>
    </lineage>
</organism>
<evidence type="ECO:0000259" key="1">
    <source>
        <dbReference type="PROSITE" id="PS50125"/>
    </source>
</evidence>
<sequence>MTTPDKKIRTRLRALKHVLRDVKTNGLLNKLCAELKLEFSIADTQETILWGDHIDFPLQYPLSDNEVAYALLYTDQEKGALAADLINALVSKDIEKKKIGNEVLGLYREINMIYDFSEKLSEKIEEYAIAEMALTEASQIIDATHGMFLMHHAEPDEVVILSAFGEDEDREKNIAEQNHLLKELIKRGTSAIVDLERIQANPALQHLKAMMYAPLKVKNRTMGMVILGHADAKEFKAAELKLLTTIALQSAVAIESAQLFQKGLKAAQEREDAIKSIHQVSQKFVPTEFIKSLGKNRLTEVSLGDLAEKEVTVMFVDIREFTSISEGLSPKDNFLFINSFNKRMGPIIRKNDGFIMQYLGDGFMALFPTGSQNALRASVEMHRALEDYNQIRAGKNRAAVRVGIGMQNGDLIMGITGDVERLDAAIISDTVNTASRIEGLSKHFGTSILMTEKCIQKLSNADEFDFRYLGPVKVTGKQKPIKLYECINGDPKELYDHKLKTLNTFIKGMELYFNQEFAMAAVTFQQIFKQNTADQTAKLFLNRAAHLITQEIDDDWKGIQAISKK</sequence>
<dbReference type="InterPro" id="IPR029787">
    <property type="entry name" value="Nucleotide_cyclase"/>
</dbReference>
<evidence type="ECO:0000313" key="2">
    <source>
        <dbReference type="EMBL" id="MEL4455790.1"/>
    </source>
</evidence>
<dbReference type="SUPFAM" id="SSF55781">
    <property type="entry name" value="GAF domain-like"/>
    <property type="match status" value="1"/>
</dbReference>
<name>A0ABU9L1V1_9FLAO</name>
<dbReference type="EMBL" id="JBCDNA010000002">
    <property type="protein sequence ID" value="MEL4455790.1"/>
    <property type="molecule type" value="Genomic_DNA"/>
</dbReference>
<dbReference type="InterPro" id="IPR003018">
    <property type="entry name" value="GAF"/>
</dbReference>
<dbReference type="Pfam" id="PF13185">
    <property type="entry name" value="GAF_2"/>
    <property type="match status" value="1"/>
</dbReference>
<dbReference type="Proteomes" id="UP001474120">
    <property type="component" value="Unassembled WGS sequence"/>
</dbReference>
<dbReference type="RefSeq" id="WP_342159746.1">
    <property type="nucleotide sequence ID" value="NZ_JBCDNA010000002.1"/>
</dbReference>
<protein>
    <submittedName>
        <fullName evidence="2">Adenylate/guanylate cyclase domain-containing protein</fullName>
    </submittedName>
</protein>
<dbReference type="Gene3D" id="3.30.70.1230">
    <property type="entry name" value="Nucleotide cyclase"/>
    <property type="match status" value="1"/>
</dbReference>